<dbReference type="InterPro" id="IPR036259">
    <property type="entry name" value="MFS_trans_sf"/>
</dbReference>
<evidence type="ECO:0000256" key="1">
    <source>
        <dbReference type="ARBA" id="ARBA00004141"/>
    </source>
</evidence>
<keyword evidence="3 6" id="KW-0812">Transmembrane</keyword>
<keyword evidence="5 6" id="KW-0472">Membrane</keyword>
<feature type="transmembrane region" description="Helical" evidence="6">
    <location>
        <begin position="34"/>
        <end position="54"/>
    </location>
</feature>
<evidence type="ECO:0000256" key="5">
    <source>
        <dbReference type="ARBA" id="ARBA00023136"/>
    </source>
</evidence>
<evidence type="ECO:0000313" key="7">
    <source>
        <dbReference type="EMBL" id="KAK8998993.1"/>
    </source>
</evidence>
<dbReference type="InterPro" id="IPR000109">
    <property type="entry name" value="POT_fam"/>
</dbReference>
<dbReference type="Proteomes" id="UP001396334">
    <property type="component" value="Unassembled WGS sequence"/>
</dbReference>
<evidence type="ECO:0000256" key="4">
    <source>
        <dbReference type="ARBA" id="ARBA00022989"/>
    </source>
</evidence>
<dbReference type="Gene3D" id="1.20.1250.20">
    <property type="entry name" value="MFS general substrate transporter like domains"/>
    <property type="match status" value="1"/>
</dbReference>
<evidence type="ECO:0000256" key="6">
    <source>
        <dbReference type="SAM" id="Phobius"/>
    </source>
</evidence>
<gene>
    <name evidence="7" type="ORF">V6N11_070172</name>
</gene>
<sequence length="103" mass="11782">MIIDNEDCLSNTKDPWRLCSLNQVEEVKLVLHLIPIWLTCLMFSTVLTQFSTFFTKQGSTMLRSIGPNFQVPPASLQCIVGLETLILVPFYDQVFDPMTRKIT</sequence>
<protein>
    <submittedName>
        <fullName evidence="7">Uncharacterized protein</fullName>
    </submittedName>
</protein>
<comment type="similarity">
    <text evidence="2">Belongs to the major facilitator superfamily. Proton-dependent oligopeptide transporter (POT/PTR) (TC 2.A.17) family.</text>
</comment>
<name>A0ABR2QE80_9ROSI</name>
<dbReference type="PANTHER" id="PTHR11654">
    <property type="entry name" value="OLIGOPEPTIDE TRANSPORTER-RELATED"/>
    <property type="match status" value="1"/>
</dbReference>
<evidence type="ECO:0000313" key="8">
    <source>
        <dbReference type="Proteomes" id="UP001396334"/>
    </source>
</evidence>
<keyword evidence="8" id="KW-1185">Reference proteome</keyword>
<dbReference type="Pfam" id="PF00854">
    <property type="entry name" value="PTR2"/>
    <property type="match status" value="1"/>
</dbReference>
<keyword evidence="4 6" id="KW-1133">Transmembrane helix</keyword>
<comment type="subcellular location">
    <subcellularLocation>
        <location evidence="1">Membrane</location>
        <topology evidence="1">Multi-pass membrane protein</topology>
    </subcellularLocation>
</comment>
<accession>A0ABR2QE80</accession>
<organism evidence="7 8">
    <name type="scientific">Hibiscus sabdariffa</name>
    <name type="common">roselle</name>
    <dbReference type="NCBI Taxonomy" id="183260"/>
    <lineage>
        <taxon>Eukaryota</taxon>
        <taxon>Viridiplantae</taxon>
        <taxon>Streptophyta</taxon>
        <taxon>Embryophyta</taxon>
        <taxon>Tracheophyta</taxon>
        <taxon>Spermatophyta</taxon>
        <taxon>Magnoliopsida</taxon>
        <taxon>eudicotyledons</taxon>
        <taxon>Gunneridae</taxon>
        <taxon>Pentapetalae</taxon>
        <taxon>rosids</taxon>
        <taxon>malvids</taxon>
        <taxon>Malvales</taxon>
        <taxon>Malvaceae</taxon>
        <taxon>Malvoideae</taxon>
        <taxon>Hibiscus</taxon>
    </lineage>
</organism>
<dbReference type="EMBL" id="JBBPBN010000040">
    <property type="protein sequence ID" value="KAK8998993.1"/>
    <property type="molecule type" value="Genomic_DNA"/>
</dbReference>
<evidence type="ECO:0000256" key="3">
    <source>
        <dbReference type="ARBA" id="ARBA00022692"/>
    </source>
</evidence>
<proteinExistence type="inferred from homology"/>
<comment type="caution">
    <text evidence="7">The sequence shown here is derived from an EMBL/GenBank/DDBJ whole genome shotgun (WGS) entry which is preliminary data.</text>
</comment>
<evidence type="ECO:0000256" key="2">
    <source>
        <dbReference type="ARBA" id="ARBA00005982"/>
    </source>
</evidence>
<reference evidence="7 8" key="1">
    <citation type="journal article" date="2024" name="G3 (Bethesda)">
        <title>Genome assembly of Hibiscus sabdariffa L. provides insights into metabolisms of medicinal natural products.</title>
        <authorList>
            <person name="Kim T."/>
        </authorList>
    </citation>
    <scope>NUCLEOTIDE SEQUENCE [LARGE SCALE GENOMIC DNA]</scope>
    <source>
        <strain evidence="7">TK-2024</strain>
        <tissue evidence="7">Old leaves</tissue>
    </source>
</reference>